<dbReference type="InterPro" id="IPR001849">
    <property type="entry name" value="PH_domain"/>
</dbReference>
<reference evidence="19 20" key="1">
    <citation type="journal article" date="2016" name="Mol. Biol. Evol.">
        <title>Comparative Genomics of Early-Diverging Mushroom-Forming Fungi Provides Insights into the Origins of Lignocellulose Decay Capabilities.</title>
        <authorList>
            <person name="Nagy L.G."/>
            <person name="Riley R."/>
            <person name="Tritt A."/>
            <person name="Adam C."/>
            <person name="Daum C."/>
            <person name="Floudas D."/>
            <person name="Sun H."/>
            <person name="Yadav J.S."/>
            <person name="Pangilinan J."/>
            <person name="Larsson K.H."/>
            <person name="Matsuura K."/>
            <person name="Barry K."/>
            <person name="Labutti K."/>
            <person name="Kuo R."/>
            <person name="Ohm R.A."/>
            <person name="Bhattacharya S.S."/>
            <person name="Shirouzu T."/>
            <person name="Yoshinaga Y."/>
            <person name="Martin F.M."/>
            <person name="Grigoriev I.V."/>
            <person name="Hibbett D.S."/>
        </authorList>
    </citation>
    <scope>NUCLEOTIDE SEQUENCE [LARGE SCALE GENOMIC DNA]</scope>
    <source>
        <strain evidence="19 20">93-53</strain>
    </source>
</reference>
<feature type="compositionally biased region" description="Pro residues" evidence="12">
    <location>
        <begin position="715"/>
        <end position="748"/>
    </location>
</feature>
<feature type="region of interest" description="Disordered" evidence="12">
    <location>
        <begin position="512"/>
        <end position="800"/>
    </location>
</feature>
<keyword evidence="11" id="KW-0175">Coiled coil</keyword>
<dbReference type="PROSITE" id="PS50002">
    <property type="entry name" value="SH3"/>
    <property type="match status" value="1"/>
</dbReference>
<name>A0A165H2L9_9APHY</name>
<evidence type="ECO:0000256" key="8">
    <source>
        <dbReference type="ARBA" id="ARBA00022737"/>
    </source>
</evidence>
<evidence type="ECO:0000259" key="15">
    <source>
        <dbReference type="PROSITE" id="PS50010"/>
    </source>
</evidence>
<dbReference type="SMART" id="SM00027">
    <property type="entry name" value="EH"/>
    <property type="match status" value="1"/>
</dbReference>
<dbReference type="SUPFAM" id="SSF50044">
    <property type="entry name" value="SH3-domain"/>
    <property type="match status" value="2"/>
</dbReference>
<dbReference type="InterPro" id="IPR011992">
    <property type="entry name" value="EF-hand-dom_pair"/>
</dbReference>
<dbReference type="SUPFAM" id="SSF47473">
    <property type="entry name" value="EF-hand"/>
    <property type="match status" value="1"/>
</dbReference>
<dbReference type="InterPro" id="IPR001452">
    <property type="entry name" value="SH3_domain"/>
</dbReference>
<feature type="compositionally biased region" description="Basic and acidic residues" evidence="12">
    <location>
        <begin position="631"/>
        <end position="649"/>
    </location>
</feature>
<evidence type="ECO:0000256" key="11">
    <source>
        <dbReference type="SAM" id="Coils"/>
    </source>
</evidence>
<feature type="compositionally biased region" description="Low complexity" evidence="12">
    <location>
        <begin position="1038"/>
        <end position="1048"/>
    </location>
</feature>
<evidence type="ECO:0000256" key="10">
    <source>
        <dbReference type="PROSITE-ProRule" id="PRU00192"/>
    </source>
</evidence>
<evidence type="ECO:0000256" key="9">
    <source>
        <dbReference type="ARBA" id="ARBA00023136"/>
    </source>
</evidence>
<evidence type="ECO:0000259" key="17">
    <source>
        <dbReference type="PROSITE" id="PS50222"/>
    </source>
</evidence>
<keyword evidence="7" id="KW-0254">Endocytosis</keyword>
<dbReference type="SUPFAM" id="SSF50729">
    <property type="entry name" value="PH domain-like"/>
    <property type="match status" value="1"/>
</dbReference>
<feature type="compositionally biased region" description="Low complexity" evidence="12">
    <location>
        <begin position="906"/>
        <end position="921"/>
    </location>
</feature>
<dbReference type="Gene3D" id="1.10.238.10">
    <property type="entry name" value="EF-hand"/>
    <property type="match status" value="1"/>
</dbReference>
<dbReference type="CDD" id="cd00160">
    <property type="entry name" value="RhoGEF"/>
    <property type="match status" value="1"/>
</dbReference>
<evidence type="ECO:0000256" key="3">
    <source>
        <dbReference type="ARBA" id="ARBA00015110"/>
    </source>
</evidence>
<dbReference type="InterPro" id="IPR002048">
    <property type="entry name" value="EF_hand_dom"/>
</dbReference>
<dbReference type="InterPro" id="IPR000261">
    <property type="entry name" value="EH_dom"/>
</dbReference>
<feature type="compositionally biased region" description="Pro residues" evidence="12">
    <location>
        <begin position="590"/>
        <end position="605"/>
    </location>
</feature>
<dbReference type="STRING" id="1314785.A0A165H2L9"/>
<feature type="compositionally biased region" description="Polar residues" evidence="12">
    <location>
        <begin position="1377"/>
        <end position="1389"/>
    </location>
</feature>
<protein>
    <recommendedName>
        <fullName evidence="3">Actin cytoskeleton-regulatory complex protein PAN1</fullName>
    </recommendedName>
    <alternativeName>
        <fullName evidence="4">Actin cytoskeleton-regulatory complex protein pan1</fullName>
    </alternativeName>
</protein>
<evidence type="ECO:0000259" key="14">
    <source>
        <dbReference type="PROSITE" id="PS50003"/>
    </source>
</evidence>
<dbReference type="InterPro" id="IPR036028">
    <property type="entry name" value="SH3-like_dom_sf"/>
</dbReference>
<feature type="region of interest" description="Disordered" evidence="12">
    <location>
        <begin position="15"/>
        <end position="53"/>
    </location>
</feature>
<keyword evidence="8" id="KW-0677">Repeat</keyword>
<dbReference type="Pfam" id="PF02205">
    <property type="entry name" value="WH2"/>
    <property type="match status" value="1"/>
</dbReference>
<dbReference type="GO" id="GO:0030479">
    <property type="term" value="C:actin cortical patch"/>
    <property type="evidence" value="ECO:0007669"/>
    <property type="project" value="UniProtKB-SubCell"/>
</dbReference>
<evidence type="ECO:0000259" key="18">
    <source>
        <dbReference type="PROSITE" id="PS51082"/>
    </source>
</evidence>
<feature type="compositionally biased region" description="Basic residues" evidence="12">
    <location>
        <begin position="1453"/>
        <end position="1466"/>
    </location>
</feature>
<dbReference type="PRINTS" id="PR00499">
    <property type="entry name" value="P67PHOX"/>
</dbReference>
<feature type="region of interest" description="Disordered" evidence="12">
    <location>
        <begin position="829"/>
        <end position="1071"/>
    </location>
</feature>
<dbReference type="PROSITE" id="PS51082">
    <property type="entry name" value="WH2"/>
    <property type="match status" value="1"/>
</dbReference>
<dbReference type="PROSITE" id="PS50010">
    <property type="entry name" value="DH_2"/>
    <property type="match status" value="1"/>
</dbReference>
<evidence type="ECO:0000256" key="2">
    <source>
        <dbReference type="ARBA" id="ARBA00004496"/>
    </source>
</evidence>
<dbReference type="SMART" id="SM00325">
    <property type="entry name" value="RhoGEF"/>
    <property type="match status" value="1"/>
</dbReference>
<comment type="subcellular location">
    <subcellularLocation>
        <location evidence="2">Cytoplasm</location>
    </subcellularLocation>
    <subcellularLocation>
        <location evidence="1">Membrane</location>
        <topology evidence="1">Peripheral membrane protein</topology>
    </subcellularLocation>
</comment>
<feature type="compositionally biased region" description="Pro residues" evidence="12">
    <location>
        <begin position="939"/>
        <end position="955"/>
    </location>
</feature>
<feature type="domain" description="SH3" evidence="13">
    <location>
        <begin position="1291"/>
        <end position="1350"/>
    </location>
</feature>
<proteinExistence type="predicted"/>
<dbReference type="InterPro" id="IPR011993">
    <property type="entry name" value="PH-like_dom_sf"/>
</dbReference>
<dbReference type="PROSITE" id="PS50003">
    <property type="entry name" value="PH_DOMAIN"/>
    <property type="match status" value="1"/>
</dbReference>
<dbReference type="PROSITE" id="PS50222">
    <property type="entry name" value="EF_HAND_2"/>
    <property type="match status" value="1"/>
</dbReference>
<organism evidence="19 20">
    <name type="scientific">Laetiporus sulphureus 93-53</name>
    <dbReference type="NCBI Taxonomy" id="1314785"/>
    <lineage>
        <taxon>Eukaryota</taxon>
        <taxon>Fungi</taxon>
        <taxon>Dikarya</taxon>
        <taxon>Basidiomycota</taxon>
        <taxon>Agaricomycotina</taxon>
        <taxon>Agaricomycetes</taxon>
        <taxon>Polyporales</taxon>
        <taxon>Laetiporus</taxon>
    </lineage>
</organism>
<dbReference type="GO" id="GO:0005509">
    <property type="term" value="F:calcium ion binding"/>
    <property type="evidence" value="ECO:0007669"/>
    <property type="project" value="InterPro"/>
</dbReference>
<dbReference type="Gene3D" id="1.20.900.10">
    <property type="entry name" value="Dbl homology (DH) domain"/>
    <property type="match status" value="1"/>
</dbReference>
<dbReference type="Gene3D" id="2.30.30.40">
    <property type="entry name" value="SH3 Domains"/>
    <property type="match status" value="2"/>
</dbReference>
<dbReference type="InterPro" id="IPR001331">
    <property type="entry name" value="GDS_CDC24_CS"/>
</dbReference>
<dbReference type="PROSITE" id="PS50031">
    <property type="entry name" value="EH"/>
    <property type="match status" value="1"/>
</dbReference>
<dbReference type="InterPro" id="IPR000219">
    <property type="entry name" value="DH_dom"/>
</dbReference>
<dbReference type="RefSeq" id="XP_040768900.1">
    <property type="nucleotide sequence ID" value="XM_040911956.1"/>
</dbReference>
<evidence type="ECO:0000256" key="12">
    <source>
        <dbReference type="SAM" id="MobiDB-lite"/>
    </source>
</evidence>
<feature type="domain" description="PH" evidence="14">
    <location>
        <begin position="1844"/>
        <end position="1938"/>
    </location>
</feature>
<dbReference type="GO" id="GO:0035025">
    <property type="term" value="P:positive regulation of Rho protein signal transduction"/>
    <property type="evidence" value="ECO:0007669"/>
    <property type="project" value="TreeGrafter"/>
</dbReference>
<dbReference type="Pfam" id="PF14604">
    <property type="entry name" value="SH3_9"/>
    <property type="match status" value="1"/>
</dbReference>
<feature type="compositionally biased region" description="Acidic residues" evidence="12">
    <location>
        <begin position="984"/>
        <end position="1005"/>
    </location>
</feature>
<feature type="domain" description="EH" evidence="16">
    <location>
        <begin position="214"/>
        <end position="303"/>
    </location>
</feature>
<dbReference type="SMART" id="SM00246">
    <property type="entry name" value="WH2"/>
    <property type="match status" value="1"/>
</dbReference>
<dbReference type="SMART" id="SM00233">
    <property type="entry name" value="PH"/>
    <property type="match status" value="1"/>
</dbReference>
<evidence type="ECO:0000256" key="1">
    <source>
        <dbReference type="ARBA" id="ARBA00004170"/>
    </source>
</evidence>
<dbReference type="Gene3D" id="2.30.29.30">
    <property type="entry name" value="Pleckstrin-homology domain (PH domain)/Phosphotyrosine-binding domain (PTB)"/>
    <property type="match status" value="1"/>
</dbReference>
<feature type="compositionally biased region" description="Pro residues" evidence="12">
    <location>
        <begin position="1049"/>
        <end position="1060"/>
    </location>
</feature>
<keyword evidence="9" id="KW-0472">Membrane</keyword>
<feature type="region of interest" description="Disordered" evidence="12">
    <location>
        <begin position="1568"/>
        <end position="1602"/>
    </location>
</feature>
<feature type="compositionally biased region" description="Pro residues" evidence="12">
    <location>
        <begin position="869"/>
        <end position="880"/>
    </location>
</feature>
<feature type="compositionally biased region" description="Basic and acidic residues" evidence="12">
    <location>
        <begin position="668"/>
        <end position="708"/>
    </location>
</feature>
<dbReference type="PANTHER" id="PTHR46006:SF6">
    <property type="entry name" value="INTERSECTIN-2 ISOFORM X1"/>
    <property type="match status" value="1"/>
</dbReference>
<feature type="domain" description="DH" evidence="15">
    <location>
        <begin position="1626"/>
        <end position="1807"/>
    </location>
</feature>
<evidence type="ECO:0000256" key="6">
    <source>
        <dbReference type="ARBA" id="ARBA00022490"/>
    </source>
</evidence>
<feature type="compositionally biased region" description="Basic and acidic residues" evidence="12">
    <location>
        <begin position="1481"/>
        <end position="1496"/>
    </location>
</feature>
<dbReference type="SUPFAM" id="SSF48065">
    <property type="entry name" value="DBL homology domain (DH-domain)"/>
    <property type="match status" value="1"/>
</dbReference>
<dbReference type="InterPro" id="IPR003124">
    <property type="entry name" value="WH2_dom"/>
</dbReference>
<dbReference type="OrthoDB" id="1716625at2759"/>
<dbReference type="GO" id="GO:0005085">
    <property type="term" value="F:guanyl-nucleotide exchange factor activity"/>
    <property type="evidence" value="ECO:0007669"/>
    <property type="project" value="InterPro"/>
</dbReference>
<dbReference type="Pfam" id="PF08226">
    <property type="entry name" value="DUF1720"/>
    <property type="match status" value="1"/>
</dbReference>
<dbReference type="GO" id="GO:0035556">
    <property type="term" value="P:intracellular signal transduction"/>
    <property type="evidence" value="ECO:0007669"/>
    <property type="project" value="InterPro"/>
</dbReference>
<keyword evidence="6" id="KW-0963">Cytoplasm</keyword>
<evidence type="ECO:0000313" key="19">
    <source>
        <dbReference type="EMBL" id="KZT11160.1"/>
    </source>
</evidence>
<feature type="compositionally biased region" description="Basic and acidic residues" evidence="12">
    <location>
        <begin position="1006"/>
        <end position="1015"/>
    </location>
</feature>
<dbReference type="GeneID" id="63828984"/>
<dbReference type="Proteomes" id="UP000076871">
    <property type="component" value="Unassembled WGS sequence"/>
</dbReference>
<dbReference type="PROSITE" id="PS00741">
    <property type="entry name" value="DH_1"/>
    <property type="match status" value="1"/>
</dbReference>
<feature type="domain" description="WH2" evidence="18">
    <location>
        <begin position="1100"/>
        <end position="1117"/>
    </location>
</feature>
<feature type="compositionally biased region" description="Pro residues" evidence="12">
    <location>
        <begin position="612"/>
        <end position="622"/>
    </location>
</feature>
<keyword evidence="5 10" id="KW-0728">SH3 domain</keyword>
<evidence type="ECO:0000259" key="16">
    <source>
        <dbReference type="PROSITE" id="PS50031"/>
    </source>
</evidence>
<dbReference type="InterPro" id="IPR013182">
    <property type="entry name" value="DUF1720"/>
</dbReference>
<evidence type="ECO:0000259" key="13">
    <source>
        <dbReference type="PROSITE" id="PS50002"/>
    </source>
</evidence>
<evidence type="ECO:0000256" key="5">
    <source>
        <dbReference type="ARBA" id="ARBA00022443"/>
    </source>
</evidence>
<feature type="compositionally biased region" description="Pro residues" evidence="12">
    <location>
        <begin position="837"/>
        <end position="860"/>
    </location>
</feature>
<dbReference type="EMBL" id="KV427607">
    <property type="protein sequence ID" value="KZT11160.1"/>
    <property type="molecule type" value="Genomic_DNA"/>
</dbReference>
<dbReference type="Pfam" id="PF00621">
    <property type="entry name" value="RhoGEF"/>
    <property type="match status" value="1"/>
</dbReference>
<dbReference type="SMART" id="SM00326">
    <property type="entry name" value="SH3"/>
    <property type="match status" value="2"/>
</dbReference>
<dbReference type="GO" id="GO:0003779">
    <property type="term" value="F:actin binding"/>
    <property type="evidence" value="ECO:0007669"/>
    <property type="project" value="InterPro"/>
</dbReference>
<feature type="compositionally biased region" description="Basic and acidic residues" evidence="12">
    <location>
        <begin position="512"/>
        <end position="589"/>
    </location>
</feature>
<dbReference type="PANTHER" id="PTHR46006">
    <property type="entry name" value="RHO GUANINE NUCLEOTIDE EXCHANGE FACTOR AT 64C, ISOFORM A"/>
    <property type="match status" value="1"/>
</dbReference>
<feature type="compositionally biased region" description="Basic and acidic residues" evidence="12">
    <location>
        <begin position="787"/>
        <end position="800"/>
    </location>
</feature>
<feature type="compositionally biased region" description="Pro residues" evidence="12">
    <location>
        <begin position="762"/>
        <end position="780"/>
    </location>
</feature>
<feature type="region of interest" description="Disordered" evidence="12">
    <location>
        <begin position="1449"/>
        <end position="1496"/>
    </location>
</feature>
<feature type="compositionally biased region" description="Low complexity" evidence="12">
    <location>
        <begin position="1395"/>
        <end position="1405"/>
    </location>
</feature>
<sequence>MAQWGQGFQYPMQTGYNPQQYQQGFQASPGLAPQPAGFPGQRPSGFQQPQQTGFPGVSGFQQPQQTGFPPQQTGFISQQTGFPGAAGTFQQRPPPPPVPSQFQQQNAQGFMGVPQQQAASRFMSASPLTTQPTGFAGGGMRPLVPQVTGFVDPRLQMMSTTFLPANPSMPYNPAGMPQLPQQGDMSLQQSFQQHNQAQRGNATPKIPWALSKAEKKNYDQIFRAWDVQGTGFISGQTALEVFGQSGLDKNDLAKVWALADADNRGKLNLAEFHVAMGLIYRRLNGNDIPDELPPELVPPSHRDLDTSVNLLKDILKNDTRGRSPSNIDSPVSKLKERSFLSTSAPGAGGRQDATVYKYNDESPPGGFYQPRSRHVDRNAIRTHSESENPAADLDDMKRQLENTARMLDRSAEENASRTAEDEALEREMSDLRYKVNRVKEDLEYVSRGPRSVAKDEERRKLERELMKLMHERIPELEGKIKDREEKRAREKREWARERDRRNERFGRYDDREDRYSSSRYDGDSDREYRRSSFDRDERDRDLDYDRRPYSRNRDRDYERDRDKGYERDRDRDYGRDRDRDHGRDYDRPRSPPAVRSPPPAPPSAPPSSAISKPPPAPIPSKSPAPATKNMTPEERQAYIRAEAQRRMQERMAALGVVGAGTPSPKLDTTVEDRLVRDKMEAEEKARAAEKEAEERERTRRERLEREGAGKASPAPAVPAPPPPVSQVPTPKPTPPPPKPRAPAPPPPRKAFASRAPAARATPPAPAPPPAAPSMPVPGPPQLDAEEQQIRAREEALRKQREERLERLRQLEKEEEEAKRAEEEYQARRRMFEAKLTSPPPTVVSPPAVAPPAPALPPPAPVQQTFAVASPPPPPPPPPAPAVSSHTSTPSIDKSATNPFSRLMKESPGAAGSPATPAANGSHNPFFKPQAAASPAVSPAVPPMPPAVPPAPPAVAPPRAASVPPPSRSPAPRAVKASYHTAPGESDEDWEDVEEKDNDDSSDDEIDSSRATRDKLAQQLFGSMLPPSRPQSAAAMSNPSAQTQQQLSSPAPPPPPPPPPSASLAADNAIVLPPPMAPPVPVAPPPPAAPAAVAVPAPTGDRNALLSAIQHGAKLRKAQTNDRSAAPVSGKVLGGTPSPEHISAAPRFPSPPQAYAGMPMMPALSDMTSQSKSSNRQSVDWYAGLAADGGAVHHEHLPAMQEEEEDEESHAAAVPSIQVEAAEDPLADVDRSIEYRVRSLYPYEGQRAEDLSFAENLILTAHPSKSGGDWWYGTLVRDGKAGFFPKTYVERVQQAKGKALYSYEGNSSDELPFSEGDELTIVDHSETDWWKAEQGGVVFIVPAGYLELLEASEPIGRLPAVSQGFAPGAARVSPPSELEQSMPKSPSSGAEDNDESGSTVSSSDYDSSSESDPDEETEDLSGEVRAAEREARELERQRVLEAAGFIFKSDVKPPRRPVRPRSRKRRPPPAVPDRSPGSAHSSNRDLPHAREGEEIDNSLRLDDAFERYEAFKQANSTTNRLSMLSMASMESGLSVPSPTASALSVTRSPSTEPDGWSTAQHFFSLFGRSKTPAEDGGTRTMPVISGPIVAKEPSSPGPNESEAAFGSSWASLVDKSALEEIPVKERRRQEAIFELITTEAAYVRDLQLIVEHFYAKLMDILDEKAIRVIFANVEDILLTNTTFLSSLEERQKECRLYVDKIGDILKKNMSEMGVYVEYCVNQSTALKVLQSLRESDEDLAIRLRRLRDDPTARNLDLSSYLLVPMQRITRYPLLIRQILHYTEATDDRDRIGRALEIAEKILEHINETIREQEGRERLKMLSKDLWIGQGRLDLTEPTRYMGARKLLKEGTLMKAKSGRKLRVFLCSDILVLTEEGAKHLYRTPIPLAAVHVQEVPGHRDDLTFKVSIAYPRGGDAIALRSTSARDCQLWMQAIDNASRLCREAEKKARNRHNH</sequence>
<feature type="region of interest" description="Disordered" evidence="12">
    <location>
        <begin position="315"/>
        <end position="373"/>
    </location>
</feature>
<feature type="domain" description="EF-hand" evidence="17">
    <location>
        <begin position="247"/>
        <end position="282"/>
    </location>
</feature>
<feature type="compositionally biased region" description="Low complexity" evidence="12">
    <location>
        <begin position="749"/>
        <end position="761"/>
    </location>
</feature>
<feature type="coiled-coil region" evidence="11">
    <location>
        <begin position="393"/>
        <end position="493"/>
    </location>
</feature>
<feature type="region of interest" description="Disordered" evidence="12">
    <location>
        <begin position="1365"/>
        <end position="1423"/>
    </location>
</feature>
<feature type="compositionally biased region" description="Acidic residues" evidence="12">
    <location>
        <begin position="1406"/>
        <end position="1420"/>
    </location>
</feature>
<dbReference type="Pfam" id="PF12763">
    <property type="entry name" value="EH"/>
    <property type="match status" value="1"/>
</dbReference>
<feature type="compositionally biased region" description="Low complexity" evidence="12">
    <location>
        <begin position="881"/>
        <end position="890"/>
    </location>
</feature>
<dbReference type="Pfam" id="PF00018">
    <property type="entry name" value="SH3_1"/>
    <property type="match status" value="1"/>
</dbReference>
<dbReference type="GO" id="GO:0006897">
    <property type="term" value="P:endocytosis"/>
    <property type="evidence" value="ECO:0007669"/>
    <property type="project" value="UniProtKB-KW"/>
</dbReference>
<dbReference type="CDD" id="cd00052">
    <property type="entry name" value="EH"/>
    <property type="match status" value="1"/>
</dbReference>
<evidence type="ECO:0000256" key="4">
    <source>
        <dbReference type="ARBA" id="ARBA00020728"/>
    </source>
</evidence>
<evidence type="ECO:0000256" key="7">
    <source>
        <dbReference type="ARBA" id="ARBA00022583"/>
    </source>
</evidence>
<dbReference type="InParanoid" id="A0A165H2L9"/>
<dbReference type="InterPro" id="IPR035899">
    <property type="entry name" value="DBL_dom_sf"/>
</dbReference>
<dbReference type="GO" id="GO:0010008">
    <property type="term" value="C:endosome membrane"/>
    <property type="evidence" value="ECO:0007669"/>
    <property type="project" value="UniProtKB-SubCell"/>
</dbReference>
<dbReference type="CDD" id="cd00174">
    <property type="entry name" value="SH3"/>
    <property type="match status" value="1"/>
</dbReference>
<gene>
    <name evidence="19" type="ORF">LAESUDRAFT_754850</name>
</gene>
<feature type="compositionally biased region" description="Polar residues" evidence="12">
    <location>
        <begin position="15"/>
        <end position="26"/>
    </location>
</feature>
<evidence type="ECO:0000313" key="20">
    <source>
        <dbReference type="Proteomes" id="UP000076871"/>
    </source>
</evidence>
<dbReference type="GO" id="GO:0005886">
    <property type="term" value="C:plasma membrane"/>
    <property type="evidence" value="ECO:0007669"/>
    <property type="project" value="UniProtKB-SubCell"/>
</dbReference>
<accession>A0A165H2L9</accession>
<keyword evidence="20" id="KW-1185">Reference proteome</keyword>
<dbReference type="InterPro" id="IPR051480">
    <property type="entry name" value="Endocytic_GEF_Adapter"/>
</dbReference>